<evidence type="ECO:0000259" key="8">
    <source>
        <dbReference type="SMART" id="SM00934"/>
    </source>
</evidence>
<dbReference type="STRING" id="640635.SAMN04489806_2911"/>
<protein>
    <recommendedName>
        <fullName evidence="7">Orotidine-5'-phosphate decarboxylase</fullName>
        <ecNumber evidence="7">4.1.1.23</ecNumber>
    </recommendedName>
</protein>
<dbReference type="CDD" id="cd04725">
    <property type="entry name" value="OMP_decarboxylase_like"/>
    <property type="match status" value="1"/>
</dbReference>
<dbReference type="GO" id="GO:0004590">
    <property type="term" value="F:orotidine-5'-phosphate decarboxylase activity"/>
    <property type="evidence" value="ECO:0007669"/>
    <property type="project" value="UniProtKB-UniRule"/>
</dbReference>
<dbReference type="SUPFAM" id="SSF51366">
    <property type="entry name" value="Ribulose-phoshate binding barrel"/>
    <property type="match status" value="1"/>
</dbReference>
<keyword evidence="4" id="KW-0665">Pyrimidine biosynthesis</keyword>
<dbReference type="NCBIfam" id="TIGR02127">
    <property type="entry name" value="pyrF_sub2"/>
    <property type="match status" value="1"/>
</dbReference>
<dbReference type="EC" id="4.1.1.23" evidence="7"/>
<dbReference type="GO" id="GO:0044205">
    <property type="term" value="P:'de novo' UMP biosynthetic process"/>
    <property type="evidence" value="ECO:0007669"/>
    <property type="project" value="UniProtKB-UniPathway"/>
</dbReference>
<evidence type="ECO:0000256" key="7">
    <source>
        <dbReference type="NCBIfam" id="TIGR02127"/>
    </source>
</evidence>
<evidence type="ECO:0000256" key="4">
    <source>
        <dbReference type="ARBA" id="ARBA00022975"/>
    </source>
</evidence>
<evidence type="ECO:0000256" key="1">
    <source>
        <dbReference type="ARBA" id="ARBA00004861"/>
    </source>
</evidence>
<comment type="pathway">
    <text evidence="1">Pyrimidine metabolism; UMP biosynthesis via de novo pathway; UMP from orotate: step 2/2.</text>
</comment>
<feature type="domain" description="Orotidine 5'-phosphate decarboxylase" evidence="8">
    <location>
        <begin position="18"/>
        <end position="272"/>
    </location>
</feature>
<comment type="similarity">
    <text evidence="2">Belongs to the OMP decarboxylase family. Type 2 subfamily.</text>
</comment>
<dbReference type="OrthoDB" id="9808470at2"/>
<dbReference type="PANTHER" id="PTHR43375">
    <property type="entry name" value="OROTIDINE 5'-PHOSPHATE DECARBOXYLASE"/>
    <property type="match status" value="1"/>
</dbReference>
<dbReference type="InterPro" id="IPR001754">
    <property type="entry name" value="OMPdeCOase_dom"/>
</dbReference>
<evidence type="ECO:0000256" key="2">
    <source>
        <dbReference type="ARBA" id="ARBA00008847"/>
    </source>
</evidence>
<dbReference type="InterPro" id="IPR011995">
    <property type="entry name" value="OMPdecase_type-2"/>
</dbReference>
<dbReference type="UniPathway" id="UPA00070">
    <property type="reaction ID" value="UER00120"/>
</dbReference>
<evidence type="ECO:0000256" key="3">
    <source>
        <dbReference type="ARBA" id="ARBA00022793"/>
    </source>
</evidence>
<reference evidence="9 10" key="1">
    <citation type="submission" date="2016-10" db="EMBL/GenBank/DDBJ databases">
        <authorList>
            <person name="de Groot N.N."/>
        </authorList>
    </citation>
    <scope>NUCLEOTIDE SEQUENCE [LARGE SCALE GENOMIC DNA]</scope>
    <source>
        <strain evidence="9 10">DSM 21799</strain>
    </source>
</reference>
<dbReference type="Pfam" id="PF00215">
    <property type="entry name" value="OMPdecase"/>
    <property type="match status" value="1"/>
</dbReference>
<dbReference type="EMBL" id="FNRY01000001">
    <property type="protein sequence ID" value="SEC22870.1"/>
    <property type="molecule type" value="Genomic_DNA"/>
</dbReference>
<name>A0A1H4QT91_9MICO</name>
<dbReference type="InterPro" id="IPR013785">
    <property type="entry name" value="Aldolase_TIM"/>
</dbReference>
<dbReference type="RefSeq" id="WP_091186061.1">
    <property type="nucleotide sequence ID" value="NZ_FNRY01000001.1"/>
</dbReference>
<evidence type="ECO:0000313" key="9">
    <source>
        <dbReference type="EMBL" id="SEC22870.1"/>
    </source>
</evidence>
<organism evidence="9 10">
    <name type="scientific">Paramicrobacterium humi</name>
    <dbReference type="NCBI Taxonomy" id="640635"/>
    <lineage>
        <taxon>Bacteria</taxon>
        <taxon>Bacillati</taxon>
        <taxon>Actinomycetota</taxon>
        <taxon>Actinomycetes</taxon>
        <taxon>Micrococcales</taxon>
        <taxon>Microbacteriaceae</taxon>
        <taxon>Paramicrobacterium</taxon>
    </lineage>
</organism>
<dbReference type="PANTHER" id="PTHR43375:SF1">
    <property type="entry name" value="OROTIDINE 5'-PHOSPHATE DECARBOXYLASE"/>
    <property type="match status" value="1"/>
</dbReference>
<dbReference type="InterPro" id="IPR011060">
    <property type="entry name" value="RibuloseP-bd_barrel"/>
</dbReference>
<dbReference type="Gene3D" id="3.20.20.70">
    <property type="entry name" value="Aldolase class I"/>
    <property type="match status" value="1"/>
</dbReference>
<dbReference type="SMART" id="SM00934">
    <property type="entry name" value="OMPdecase"/>
    <property type="match status" value="1"/>
</dbReference>
<evidence type="ECO:0000256" key="6">
    <source>
        <dbReference type="ARBA" id="ARBA00049157"/>
    </source>
</evidence>
<keyword evidence="10" id="KW-1185">Reference proteome</keyword>
<keyword evidence="5" id="KW-0456">Lyase</keyword>
<sequence>MTERFGARLERAFYSSGRLCLGIDPHAYLLESWGLPDTAAGAREFGLRCVDAATGAVGIVKPQVAFFERFGSAGYAALEDVLAAARAAGLLVIGDVKRGEIGSSMAGYASAWLTPGSPLEVDAMTLNPYLGVGTLEDAFATADAAGKGVFVLAATSNPEAATVQHARTRSGDTVSADVLAGVSRWNGTNGAERRVGSAGVVIGATQSLSAFGLDTETPHSPVLPVLAPGFGHQGARLEDAPSVFGRLAAGVIVSESRSILSAGPQELASMAAHRAEEVRKCFV</sequence>
<dbReference type="Proteomes" id="UP000199183">
    <property type="component" value="Unassembled WGS sequence"/>
</dbReference>
<evidence type="ECO:0000256" key="5">
    <source>
        <dbReference type="ARBA" id="ARBA00023239"/>
    </source>
</evidence>
<evidence type="ECO:0000313" key="10">
    <source>
        <dbReference type="Proteomes" id="UP000199183"/>
    </source>
</evidence>
<dbReference type="AlphaFoldDB" id="A0A1H4QT91"/>
<dbReference type="GO" id="GO:0006207">
    <property type="term" value="P:'de novo' pyrimidine nucleobase biosynthetic process"/>
    <property type="evidence" value="ECO:0007669"/>
    <property type="project" value="InterPro"/>
</dbReference>
<keyword evidence="3" id="KW-0210">Decarboxylase</keyword>
<proteinExistence type="inferred from homology"/>
<comment type="catalytic activity">
    <reaction evidence="6">
        <text>orotidine 5'-phosphate + H(+) = UMP + CO2</text>
        <dbReference type="Rhea" id="RHEA:11596"/>
        <dbReference type="ChEBI" id="CHEBI:15378"/>
        <dbReference type="ChEBI" id="CHEBI:16526"/>
        <dbReference type="ChEBI" id="CHEBI:57538"/>
        <dbReference type="ChEBI" id="CHEBI:57865"/>
        <dbReference type="EC" id="4.1.1.23"/>
    </reaction>
</comment>
<gene>
    <name evidence="9" type="ORF">SAMN04489806_2911</name>
</gene>
<accession>A0A1H4QT91</accession>